<sequence>MQKRKLGKTEEQLSIIGLGGILVSNIDQSEANLRVRS</sequence>
<protein>
    <submittedName>
        <fullName evidence="1">Uncharacterized protein</fullName>
    </submittedName>
</protein>
<feature type="non-terminal residue" evidence="1">
    <location>
        <position position="37"/>
    </location>
</feature>
<dbReference type="EMBL" id="UINC01047397">
    <property type="protein sequence ID" value="SVB56627.1"/>
    <property type="molecule type" value="Genomic_DNA"/>
</dbReference>
<reference evidence="1" key="1">
    <citation type="submission" date="2018-05" db="EMBL/GenBank/DDBJ databases">
        <authorList>
            <person name="Lanie J.A."/>
            <person name="Ng W.-L."/>
            <person name="Kazmierczak K.M."/>
            <person name="Andrzejewski T.M."/>
            <person name="Davidsen T.M."/>
            <person name="Wayne K.J."/>
            <person name="Tettelin H."/>
            <person name="Glass J.I."/>
            <person name="Rusch D."/>
            <person name="Podicherti R."/>
            <person name="Tsui H.-C.T."/>
            <person name="Winkler M.E."/>
        </authorList>
    </citation>
    <scope>NUCLEOTIDE SEQUENCE</scope>
</reference>
<gene>
    <name evidence="1" type="ORF">METZ01_LOCUS209481</name>
</gene>
<proteinExistence type="predicted"/>
<evidence type="ECO:0000313" key="1">
    <source>
        <dbReference type="EMBL" id="SVB56627.1"/>
    </source>
</evidence>
<accession>A0A382F3H9</accession>
<name>A0A382F3H9_9ZZZZ</name>
<organism evidence="1">
    <name type="scientific">marine metagenome</name>
    <dbReference type="NCBI Taxonomy" id="408172"/>
    <lineage>
        <taxon>unclassified sequences</taxon>
        <taxon>metagenomes</taxon>
        <taxon>ecological metagenomes</taxon>
    </lineage>
</organism>
<dbReference type="AlphaFoldDB" id="A0A382F3H9"/>